<gene>
    <name evidence="2" type="ORF">KXQ929_LOCUS39518</name>
</gene>
<dbReference type="AlphaFoldDB" id="A0A820AUK8"/>
<organism evidence="2 3">
    <name type="scientific">Adineta steineri</name>
    <dbReference type="NCBI Taxonomy" id="433720"/>
    <lineage>
        <taxon>Eukaryota</taxon>
        <taxon>Metazoa</taxon>
        <taxon>Spiralia</taxon>
        <taxon>Gnathifera</taxon>
        <taxon>Rotifera</taxon>
        <taxon>Eurotatoria</taxon>
        <taxon>Bdelloidea</taxon>
        <taxon>Adinetida</taxon>
        <taxon>Adinetidae</taxon>
        <taxon>Adineta</taxon>
    </lineage>
</organism>
<evidence type="ECO:0000313" key="2">
    <source>
        <dbReference type="EMBL" id="CAF4190885.1"/>
    </source>
</evidence>
<comment type="caution">
    <text evidence="2">The sequence shown here is derived from an EMBL/GenBank/DDBJ whole genome shotgun (WGS) entry which is preliminary data.</text>
</comment>
<evidence type="ECO:0000256" key="1">
    <source>
        <dbReference type="SAM" id="MobiDB-lite"/>
    </source>
</evidence>
<feature type="region of interest" description="Disordered" evidence="1">
    <location>
        <begin position="1"/>
        <end position="28"/>
    </location>
</feature>
<evidence type="ECO:0000313" key="3">
    <source>
        <dbReference type="Proteomes" id="UP000663868"/>
    </source>
</evidence>
<reference evidence="2" key="1">
    <citation type="submission" date="2021-02" db="EMBL/GenBank/DDBJ databases">
        <authorList>
            <person name="Nowell W R."/>
        </authorList>
    </citation>
    <scope>NUCLEOTIDE SEQUENCE</scope>
</reference>
<dbReference type="EMBL" id="CAJOBB010007624">
    <property type="protein sequence ID" value="CAF4190885.1"/>
    <property type="molecule type" value="Genomic_DNA"/>
</dbReference>
<proteinExistence type="predicted"/>
<dbReference type="Proteomes" id="UP000663868">
    <property type="component" value="Unassembled WGS sequence"/>
</dbReference>
<sequence>EELDPSAEPSAANPASEDTITVRETTNQAPNMRTMIDINELDQNKFTYEQLKKILRVAIIESKIVNQQRNG</sequence>
<name>A0A820AUK8_9BILA</name>
<accession>A0A820AUK8</accession>
<feature type="non-terminal residue" evidence="2">
    <location>
        <position position="1"/>
    </location>
</feature>
<feature type="compositionally biased region" description="Low complexity" evidence="1">
    <location>
        <begin position="1"/>
        <end position="17"/>
    </location>
</feature>
<protein>
    <submittedName>
        <fullName evidence="2">Uncharacterized protein</fullName>
    </submittedName>
</protein>
<feature type="compositionally biased region" description="Polar residues" evidence="1">
    <location>
        <begin position="18"/>
        <end position="28"/>
    </location>
</feature>